<dbReference type="PANTHER" id="PTHR43861">
    <property type="entry name" value="TRANS-ACONITATE 2-METHYLTRANSFERASE-RELATED"/>
    <property type="match status" value="1"/>
</dbReference>
<keyword evidence="3" id="KW-0489">Methyltransferase</keyword>
<evidence type="ECO:0000256" key="1">
    <source>
        <dbReference type="ARBA" id="ARBA00022679"/>
    </source>
</evidence>
<evidence type="ECO:0000313" key="4">
    <source>
        <dbReference type="Proteomes" id="UP001431776"/>
    </source>
</evidence>
<dbReference type="SUPFAM" id="SSF53335">
    <property type="entry name" value="S-adenosyl-L-methionine-dependent methyltransferases"/>
    <property type="match status" value="1"/>
</dbReference>
<dbReference type="PANTHER" id="PTHR43861:SF3">
    <property type="entry name" value="PUTATIVE (AFU_ORTHOLOGUE AFUA_2G14390)-RELATED"/>
    <property type="match status" value="1"/>
</dbReference>
<protein>
    <submittedName>
        <fullName evidence="3">Class I SAM-dependent methyltransferase</fullName>
        <ecNumber evidence="3">2.1.-.-</ecNumber>
    </submittedName>
</protein>
<organism evidence="3 4">
    <name type="scientific">Anaerobaca lacustris</name>
    <dbReference type="NCBI Taxonomy" id="3044600"/>
    <lineage>
        <taxon>Bacteria</taxon>
        <taxon>Pseudomonadati</taxon>
        <taxon>Planctomycetota</taxon>
        <taxon>Phycisphaerae</taxon>
        <taxon>Sedimentisphaerales</taxon>
        <taxon>Anaerobacaceae</taxon>
        <taxon>Anaerobaca</taxon>
    </lineage>
</organism>
<evidence type="ECO:0000313" key="3">
    <source>
        <dbReference type="EMBL" id="MDI6449127.1"/>
    </source>
</evidence>
<dbReference type="Pfam" id="PF08241">
    <property type="entry name" value="Methyltransf_11"/>
    <property type="match status" value="1"/>
</dbReference>
<keyword evidence="4" id="KW-1185">Reference proteome</keyword>
<comment type="caution">
    <text evidence="3">The sequence shown here is derived from an EMBL/GenBank/DDBJ whole genome shotgun (WGS) entry which is preliminary data.</text>
</comment>
<sequence length="242" mass="27253">MHPEGRRTKRRRHHCRQVLLATGLFAALGGCAPTVIDVEGHRVFNPAYLFYLESEARDGWQKPQEVLEALRLPADAVVADIGAGGGYFTERLARHLSEGGRVYAVDVQEVMIDALRQRVSDRGLSNVEVVRGRFDDPNLPEGSCDLVFFSSVYKEIDNRPAYLERVRRCLRPGGRVAILEYRPGELAPGPPRWMRLSAEQIVEELEDAGFEFIEAFEFLPRQSFQVFRPNGAGRDTSARLPS</sequence>
<accession>A0AAW6TXK2</accession>
<dbReference type="InterPro" id="IPR029063">
    <property type="entry name" value="SAM-dependent_MTases_sf"/>
</dbReference>
<dbReference type="CDD" id="cd02440">
    <property type="entry name" value="AdoMet_MTases"/>
    <property type="match status" value="1"/>
</dbReference>
<dbReference type="RefSeq" id="WP_349244533.1">
    <property type="nucleotide sequence ID" value="NZ_JASCXX010000008.1"/>
</dbReference>
<name>A0AAW6TXK2_9BACT</name>
<dbReference type="GO" id="GO:0008757">
    <property type="term" value="F:S-adenosylmethionine-dependent methyltransferase activity"/>
    <property type="evidence" value="ECO:0007669"/>
    <property type="project" value="InterPro"/>
</dbReference>
<dbReference type="Proteomes" id="UP001431776">
    <property type="component" value="Unassembled WGS sequence"/>
</dbReference>
<dbReference type="Gene3D" id="3.40.50.150">
    <property type="entry name" value="Vaccinia Virus protein VP39"/>
    <property type="match status" value="1"/>
</dbReference>
<evidence type="ECO:0000259" key="2">
    <source>
        <dbReference type="Pfam" id="PF08241"/>
    </source>
</evidence>
<dbReference type="AlphaFoldDB" id="A0AAW6TXK2"/>
<dbReference type="PROSITE" id="PS51257">
    <property type="entry name" value="PROKAR_LIPOPROTEIN"/>
    <property type="match status" value="1"/>
</dbReference>
<reference evidence="3" key="1">
    <citation type="submission" date="2023-05" db="EMBL/GenBank/DDBJ databases">
        <title>Anaerotaeda fermentans gen. nov., sp. nov., a novel anaerobic planctomycete of the new family within the order Sedimentisphaerales isolated from Taman Peninsula, Russia.</title>
        <authorList>
            <person name="Khomyakova M.A."/>
            <person name="Merkel A.Y."/>
            <person name="Slobodkin A.I."/>
        </authorList>
    </citation>
    <scope>NUCLEOTIDE SEQUENCE</scope>
    <source>
        <strain evidence="3">M17dextr</strain>
    </source>
</reference>
<feature type="domain" description="Methyltransferase type 11" evidence="2">
    <location>
        <begin position="80"/>
        <end position="178"/>
    </location>
</feature>
<dbReference type="EMBL" id="JASCXX010000008">
    <property type="protein sequence ID" value="MDI6449127.1"/>
    <property type="molecule type" value="Genomic_DNA"/>
</dbReference>
<proteinExistence type="predicted"/>
<gene>
    <name evidence="3" type="ORF">QJ522_08730</name>
</gene>
<dbReference type="GO" id="GO:0032259">
    <property type="term" value="P:methylation"/>
    <property type="evidence" value="ECO:0007669"/>
    <property type="project" value="UniProtKB-KW"/>
</dbReference>
<dbReference type="InterPro" id="IPR013216">
    <property type="entry name" value="Methyltransf_11"/>
</dbReference>
<keyword evidence="1 3" id="KW-0808">Transferase</keyword>
<dbReference type="EC" id="2.1.-.-" evidence="3"/>